<name>A0ACC0WUG6_9STRA</name>
<comment type="caution">
    <text evidence="1">The sequence shown here is derived from an EMBL/GenBank/DDBJ whole genome shotgun (WGS) entry which is preliminary data.</text>
</comment>
<evidence type="ECO:0000313" key="2">
    <source>
        <dbReference type="Proteomes" id="UP001163321"/>
    </source>
</evidence>
<organism evidence="1 2">
    <name type="scientific">Peronosclerospora sorghi</name>
    <dbReference type="NCBI Taxonomy" id="230839"/>
    <lineage>
        <taxon>Eukaryota</taxon>
        <taxon>Sar</taxon>
        <taxon>Stramenopiles</taxon>
        <taxon>Oomycota</taxon>
        <taxon>Peronosporomycetes</taxon>
        <taxon>Peronosporales</taxon>
        <taxon>Peronosporaceae</taxon>
        <taxon>Peronosclerospora</taxon>
    </lineage>
</organism>
<dbReference type="Proteomes" id="UP001163321">
    <property type="component" value="Chromosome 1"/>
</dbReference>
<keyword evidence="2" id="KW-1185">Reference proteome</keyword>
<reference evidence="1 2" key="1">
    <citation type="journal article" date="2022" name="bioRxiv">
        <title>The genome of the oomycete Peronosclerospora sorghi, a cosmopolitan pathogen of maize and sorghum, is inflated with dispersed pseudogenes.</title>
        <authorList>
            <person name="Fletcher K."/>
            <person name="Martin F."/>
            <person name="Isakeit T."/>
            <person name="Cavanaugh K."/>
            <person name="Magill C."/>
            <person name="Michelmore R."/>
        </authorList>
    </citation>
    <scope>NUCLEOTIDE SEQUENCE [LARGE SCALE GENOMIC DNA]</scope>
    <source>
        <strain evidence="1">P6</strain>
    </source>
</reference>
<dbReference type="EMBL" id="CM047580">
    <property type="protein sequence ID" value="KAI9922568.1"/>
    <property type="molecule type" value="Genomic_DNA"/>
</dbReference>
<sequence>MNTFGTDELLFHRSCNFSDYSEELLESKREVLRVMTVLTLAKSLEACRELIKIWNALSRITC</sequence>
<gene>
    <name evidence="1" type="ORF">PsorP6_000099</name>
</gene>
<protein>
    <submittedName>
        <fullName evidence="1">Uncharacterized protein</fullName>
    </submittedName>
</protein>
<accession>A0ACC0WUG6</accession>
<evidence type="ECO:0000313" key="1">
    <source>
        <dbReference type="EMBL" id="KAI9922568.1"/>
    </source>
</evidence>
<proteinExistence type="predicted"/>